<dbReference type="Pfam" id="PF00745">
    <property type="entry name" value="GlutR_dimer"/>
    <property type="match status" value="1"/>
</dbReference>
<evidence type="ECO:0000256" key="7">
    <source>
        <dbReference type="ARBA" id="ARBA00047464"/>
    </source>
</evidence>
<protein>
    <recommendedName>
        <fullName evidence="8 9">Glutamyl-tRNA reductase</fullName>
        <shortName evidence="9">GluTR</shortName>
        <ecNumber evidence="3 9">1.2.1.70</ecNumber>
    </recommendedName>
</protein>
<dbReference type="NCBIfam" id="NF000744">
    <property type="entry name" value="PRK00045.1-3"/>
    <property type="match status" value="1"/>
</dbReference>
<feature type="binding site" evidence="9 11">
    <location>
        <position position="120"/>
    </location>
    <ligand>
        <name>substrate</name>
    </ligand>
</feature>
<dbReference type="PROSITE" id="PS00747">
    <property type="entry name" value="GLUTR"/>
    <property type="match status" value="1"/>
</dbReference>
<comment type="domain">
    <text evidence="9">Possesses an unusual extended V-shaped dimeric structure with each monomer consisting of three distinct domains arranged along a curved 'spinal' alpha-helix. The N-terminal catalytic domain specifically recognizes the glutamate moiety of the substrate. The second domain is the NADPH-binding domain, and the third C-terminal domain is responsible for dimerization.</text>
</comment>
<dbReference type="Proteomes" id="UP001151071">
    <property type="component" value="Unassembled WGS sequence"/>
</dbReference>
<name>A0A9X3Z3K1_9BACL</name>
<dbReference type="GO" id="GO:0008883">
    <property type="term" value="F:glutamyl-tRNA reductase activity"/>
    <property type="evidence" value="ECO:0007669"/>
    <property type="project" value="UniProtKB-UniRule"/>
</dbReference>
<gene>
    <name evidence="9 18" type="primary">hemA</name>
    <name evidence="18" type="ORF">O3V59_11365</name>
</gene>
<feature type="domain" description="Quinate/shikimate 5-dehydrogenase/glutamyl-tRNA reductase" evidence="16">
    <location>
        <begin position="171"/>
        <end position="306"/>
    </location>
</feature>
<comment type="caution">
    <text evidence="18">The sequence shown here is derived from an EMBL/GenBank/DDBJ whole genome shotgun (WGS) entry which is preliminary data.</text>
</comment>
<comment type="miscellaneous">
    <text evidence="9">During catalysis, the active site Cys acts as a nucleophile attacking the alpha-carbonyl group of tRNA-bound glutamate with the formation of a thioester intermediate between enzyme and glutamate, and the concomitant release of tRNA(Glu). The thioester intermediate is finally reduced by direct hydride transfer from NADPH, to form the product GSA.</text>
</comment>
<feature type="active site" description="Nucleophile" evidence="9 10">
    <location>
        <position position="50"/>
    </location>
</feature>
<keyword evidence="19" id="KW-1185">Reference proteome</keyword>
<dbReference type="PANTHER" id="PTHR43013:SF1">
    <property type="entry name" value="GLUTAMYL-TRNA REDUCTASE"/>
    <property type="match status" value="1"/>
</dbReference>
<evidence type="ECO:0000256" key="12">
    <source>
        <dbReference type="PIRSR" id="PIRSR000445-3"/>
    </source>
</evidence>
<dbReference type="PIRSF" id="PIRSF000445">
    <property type="entry name" value="4pyrrol_synth_GluRdtase"/>
    <property type="match status" value="1"/>
</dbReference>
<dbReference type="FunFam" id="3.40.50.720:FF:000031">
    <property type="entry name" value="Glutamyl-tRNA reductase"/>
    <property type="match status" value="1"/>
</dbReference>
<dbReference type="NCBIfam" id="TIGR01035">
    <property type="entry name" value="hemA"/>
    <property type="match status" value="1"/>
</dbReference>
<evidence type="ECO:0000256" key="3">
    <source>
        <dbReference type="ARBA" id="ARBA00012970"/>
    </source>
</evidence>
<dbReference type="EC" id="1.2.1.70" evidence="3 9"/>
<evidence type="ECO:0000256" key="10">
    <source>
        <dbReference type="PIRSR" id="PIRSR000445-1"/>
    </source>
</evidence>
<dbReference type="RefSeq" id="WP_035300304.1">
    <property type="nucleotide sequence ID" value="NZ_JAPYYP010000012.1"/>
</dbReference>
<dbReference type="FunFam" id="3.30.460.30:FF:000001">
    <property type="entry name" value="Glutamyl-tRNA reductase"/>
    <property type="match status" value="1"/>
</dbReference>
<dbReference type="GO" id="GO:0050661">
    <property type="term" value="F:NADP binding"/>
    <property type="evidence" value="ECO:0007669"/>
    <property type="project" value="InterPro"/>
</dbReference>
<keyword evidence="4 9" id="KW-0521">NADP</keyword>
<comment type="pathway">
    <text evidence="1 9 14">Porphyrin-containing compound metabolism; protoporphyrin-IX biosynthesis; 5-aminolevulinate from L-glutamyl-tRNA(Glu): step 1/2.</text>
</comment>
<evidence type="ECO:0000256" key="5">
    <source>
        <dbReference type="ARBA" id="ARBA00023002"/>
    </source>
</evidence>
<comment type="similarity">
    <text evidence="2 9 14">Belongs to the glutamyl-tRNA reductase family.</text>
</comment>
<dbReference type="InterPro" id="IPR018214">
    <property type="entry name" value="GluRdtase_CS"/>
</dbReference>
<feature type="binding site" evidence="9 11">
    <location>
        <begin position="114"/>
        <end position="116"/>
    </location>
    <ligand>
        <name>substrate</name>
    </ligand>
</feature>
<feature type="binding site" evidence="9 12">
    <location>
        <begin position="189"/>
        <end position="194"/>
    </location>
    <ligand>
        <name>NADP(+)</name>
        <dbReference type="ChEBI" id="CHEBI:58349"/>
    </ligand>
</feature>
<evidence type="ECO:0000256" key="2">
    <source>
        <dbReference type="ARBA" id="ARBA00005916"/>
    </source>
</evidence>
<evidence type="ECO:0000259" key="15">
    <source>
        <dbReference type="Pfam" id="PF00745"/>
    </source>
</evidence>
<evidence type="ECO:0000313" key="19">
    <source>
        <dbReference type="Proteomes" id="UP001151071"/>
    </source>
</evidence>
<dbReference type="InterPro" id="IPR036453">
    <property type="entry name" value="GluRdtase_dimer_dom_sf"/>
</dbReference>
<evidence type="ECO:0000256" key="14">
    <source>
        <dbReference type="RuleBase" id="RU000584"/>
    </source>
</evidence>
<dbReference type="InterPro" id="IPR036343">
    <property type="entry name" value="GluRdtase_N_sf"/>
</dbReference>
<evidence type="ECO:0000256" key="9">
    <source>
        <dbReference type="HAMAP-Rule" id="MF_00087"/>
    </source>
</evidence>
<dbReference type="GO" id="GO:0019353">
    <property type="term" value="P:protoporphyrinogen IX biosynthetic process from glutamate"/>
    <property type="evidence" value="ECO:0007669"/>
    <property type="project" value="TreeGrafter"/>
</dbReference>
<dbReference type="PANTHER" id="PTHR43013">
    <property type="entry name" value="GLUTAMYL-TRNA REDUCTASE"/>
    <property type="match status" value="1"/>
</dbReference>
<dbReference type="InterPro" id="IPR036291">
    <property type="entry name" value="NAD(P)-bd_dom_sf"/>
</dbReference>
<feature type="site" description="Important for activity" evidence="9 13">
    <location>
        <position position="99"/>
    </location>
</feature>
<dbReference type="Gene3D" id="3.40.50.720">
    <property type="entry name" value="NAD(P)-binding Rossmann-like Domain"/>
    <property type="match status" value="1"/>
</dbReference>
<keyword evidence="5 9" id="KW-0560">Oxidoreductase</keyword>
<dbReference type="SUPFAM" id="SSF51735">
    <property type="entry name" value="NAD(P)-binding Rossmann-fold domains"/>
    <property type="match status" value="1"/>
</dbReference>
<dbReference type="InterPro" id="IPR015895">
    <property type="entry name" value="4pyrrol_synth_GluRdtase_N"/>
</dbReference>
<dbReference type="SUPFAM" id="SSF69742">
    <property type="entry name" value="Glutamyl tRNA-reductase catalytic, N-terminal domain"/>
    <property type="match status" value="1"/>
</dbReference>
<dbReference type="HAMAP" id="MF_00087">
    <property type="entry name" value="Glu_tRNA_reductase"/>
    <property type="match status" value="1"/>
</dbReference>
<evidence type="ECO:0000256" key="11">
    <source>
        <dbReference type="PIRSR" id="PIRSR000445-2"/>
    </source>
</evidence>
<feature type="domain" description="Tetrapyrrole biosynthesis glutamyl-tRNA reductase dimerisation" evidence="15">
    <location>
        <begin position="322"/>
        <end position="419"/>
    </location>
</feature>
<evidence type="ECO:0000259" key="16">
    <source>
        <dbReference type="Pfam" id="PF01488"/>
    </source>
</evidence>
<dbReference type="EMBL" id="JAPYYP010000012">
    <property type="protein sequence ID" value="MDA5108961.1"/>
    <property type="molecule type" value="Genomic_DNA"/>
</dbReference>
<evidence type="ECO:0000256" key="4">
    <source>
        <dbReference type="ARBA" id="ARBA00022857"/>
    </source>
</evidence>
<keyword evidence="6 9" id="KW-0627">Porphyrin biosynthesis</keyword>
<comment type="function">
    <text evidence="9">Catalyzes the NADPH-dependent reduction of glutamyl-tRNA(Glu) to glutamate 1-semialdehyde (GSA).</text>
</comment>
<accession>A0A9X3Z3K1</accession>
<evidence type="ECO:0000256" key="8">
    <source>
        <dbReference type="ARBA" id="ARBA00068659"/>
    </source>
</evidence>
<evidence type="ECO:0000256" key="1">
    <source>
        <dbReference type="ARBA" id="ARBA00005059"/>
    </source>
</evidence>
<dbReference type="AlphaFoldDB" id="A0A9X3Z3K1"/>
<dbReference type="InterPro" id="IPR000343">
    <property type="entry name" value="4pyrrol_synth_GluRdtase"/>
</dbReference>
<organism evidence="18 19">
    <name type="scientific">Brevibacillus thermoruber</name>
    <dbReference type="NCBI Taxonomy" id="33942"/>
    <lineage>
        <taxon>Bacteria</taxon>
        <taxon>Bacillati</taxon>
        <taxon>Bacillota</taxon>
        <taxon>Bacilli</taxon>
        <taxon>Bacillales</taxon>
        <taxon>Paenibacillaceae</taxon>
        <taxon>Brevibacillus</taxon>
    </lineage>
</organism>
<feature type="binding site" evidence="9 11">
    <location>
        <begin position="49"/>
        <end position="52"/>
    </location>
    <ligand>
        <name>substrate</name>
    </ligand>
</feature>
<evidence type="ECO:0000256" key="6">
    <source>
        <dbReference type="ARBA" id="ARBA00023244"/>
    </source>
</evidence>
<sequence length="453" mass="50981">MDILLLGLNYKTAPVEIREKFTFSDDGTARALHLLSQTKSIAECVILGTCNRTEIYVVCDQLNVGRDYVLRFLAEWFGVDKESFKQHLYIKGNEEAIEHLFRVVCGLDSMVVGETQILGQVRDAFLLAQQLETTGTVFNMLFKQAVTFAKRAHTETGIGQNAVSVSYAAVELGKKIFGSFAGKEVLIVGAGKMSELTAKHLHANGSQHVRVANRTLERARLLAEKFKGDACTMEQLPEALLTADIVISSTGAAGYVITKEQLMPIMQRRKHRPLFMIDIAVPRDLDPSLHDLDNVYLYDIDDLEGIVASNLAERSREAERLEGMIADEIVAFTTWYQTLGVSPLIAALREKAEAIHSEGMRKMENKLSNLTERELHIIRKTTKGMINQLLHDPVVRLKELAAKSNGEDVLDMFSAIFALEEILERFEREANWEKEKKKHLSTREQVFASRVRE</sequence>
<dbReference type="Gene3D" id="3.30.460.30">
    <property type="entry name" value="Glutamyl-tRNA reductase, N-terminal domain"/>
    <property type="match status" value="1"/>
</dbReference>
<evidence type="ECO:0000259" key="17">
    <source>
        <dbReference type="Pfam" id="PF05201"/>
    </source>
</evidence>
<dbReference type="InterPro" id="IPR006151">
    <property type="entry name" value="Shikm_DH/Glu-tRNA_Rdtase"/>
</dbReference>
<dbReference type="Pfam" id="PF01488">
    <property type="entry name" value="Shikimate_DH"/>
    <property type="match status" value="1"/>
</dbReference>
<evidence type="ECO:0000313" key="18">
    <source>
        <dbReference type="EMBL" id="MDA5108961.1"/>
    </source>
</evidence>
<proteinExistence type="inferred from homology"/>
<dbReference type="InterPro" id="IPR015896">
    <property type="entry name" value="4pyrrol_synth_GluRdtase_dimer"/>
</dbReference>
<reference evidence="18" key="1">
    <citation type="submission" date="2022-12" db="EMBL/GenBank/DDBJ databases">
        <title>Draft genome sequence of the thermophilic strain Brevibacillus thermoruber HT42, isolated from Los Humeros, Puebla, Mexico, with biotechnological potential.</title>
        <authorList>
            <person name="Lara Sanchez J."/>
            <person name="Solis Palacios R."/>
            <person name="Bustos Baena A.S."/>
            <person name="Ruz Baez A.E."/>
            <person name="Espinosa Luna G."/>
            <person name="Oliart Ros R.M."/>
        </authorList>
    </citation>
    <scope>NUCLEOTIDE SEQUENCE</scope>
    <source>
        <strain evidence="18">HT42</strain>
    </source>
</reference>
<dbReference type="SUPFAM" id="SSF69075">
    <property type="entry name" value="Glutamyl tRNA-reductase dimerization domain"/>
    <property type="match status" value="1"/>
</dbReference>
<dbReference type="CDD" id="cd05213">
    <property type="entry name" value="NAD_bind_Glutamyl_tRNA_reduct"/>
    <property type="match status" value="1"/>
</dbReference>
<feature type="binding site" evidence="9 11">
    <location>
        <position position="109"/>
    </location>
    <ligand>
        <name>substrate</name>
    </ligand>
</feature>
<comment type="catalytic activity">
    <reaction evidence="7 9 14">
        <text>(S)-4-amino-5-oxopentanoate + tRNA(Glu) + NADP(+) = L-glutamyl-tRNA(Glu) + NADPH + H(+)</text>
        <dbReference type="Rhea" id="RHEA:12344"/>
        <dbReference type="Rhea" id="RHEA-COMP:9663"/>
        <dbReference type="Rhea" id="RHEA-COMP:9680"/>
        <dbReference type="ChEBI" id="CHEBI:15378"/>
        <dbReference type="ChEBI" id="CHEBI:57501"/>
        <dbReference type="ChEBI" id="CHEBI:57783"/>
        <dbReference type="ChEBI" id="CHEBI:58349"/>
        <dbReference type="ChEBI" id="CHEBI:78442"/>
        <dbReference type="ChEBI" id="CHEBI:78520"/>
        <dbReference type="EC" id="1.2.1.70"/>
    </reaction>
</comment>
<evidence type="ECO:0000256" key="13">
    <source>
        <dbReference type="PIRSR" id="PIRSR000445-4"/>
    </source>
</evidence>
<dbReference type="Pfam" id="PF05201">
    <property type="entry name" value="GlutR_N"/>
    <property type="match status" value="1"/>
</dbReference>
<feature type="domain" description="Glutamyl-tRNA reductase N-terminal" evidence="17">
    <location>
        <begin position="6"/>
        <end position="156"/>
    </location>
</feature>
<comment type="subunit">
    <text evidence="9">Homodimer.</text>
</comment>